<gene>
    <name evidence="1" type="ORF">CLOSTMETH_01069</name>
</gene>
<accession>C0EB52</accession>
<dbReference type="HOGENOM" id="CLU_1955796_0_0_9"/>
<organism evidence="1 2">
    <name type="scientific">[Clostridium] methylpentosum DSM 5476</name>
    <dbReference type="NCBI Taxonomy" id="537013"/>
    <lineage>
        <taxon>Bacteria</taxon>
        <taxon>Bacillati</taxon>
        <taxon>Bacillota</taxon>
        <taxon>Clostridia</taxon>
        <taxon>Eubacteriales</taxon>
        <taxon>Oscillospiraceae</taxon>
        <taxon>Oscillospiraceae incertae sedis</taxon>
    </lineage>
</organism>
<proteinExistence type="predicted"/>
<dbReference type="AlphaFoldDB" id="C0EB52"/>
<dbReference type="STRING" id="537013.CLOSTMETH_01069"/>
<evidence type="ECO:0000313" key="2">
    <source>
        <dbReference type="Proteomes" id="UP000003340"/>
    </source>
</evidence>
<dbReference type="EMBL" id="ACEC01000040">
    <property type="protein sequence ID" value="EEG31272.1"/>
    <property type="molecule type" value="Genomic_DNA"/>
</dbReference>
<reference evidence="1 2" key="1">
    <citation type="submission" date="2009-01" db="EMBL/GenBank/DDBJ databases">
        <authorList>
            <person name="Fulton L."/>
            <person name="Clifton S."/>
            <person name="Fulton B."/>
            <person name="Xu J."/>
            <person name="Minx P."/>
            <person name="Pepin K.H."/>
            <person name="Johnson M."/>
            <person name="Bhonagiri V."/>
            <person name="Nash W.E."/>
            <person name="Mardis E.R."/>
            <person name="Wilson R.K."/>
        </authorList>
    </citation>
    <scope>NUCLEOTIDE SEQUENCE [LARGE SCALE GENOMIC DNA]</scope>
    <source>
        <strain evidence="1 2">DSM 5476</strain>
    </source>
</reference>
<sequence length="128" mass="14789">MRPETEIVQFGDSGLPPLFDWSVWDCLSRFPTVYVRYLKKRQIRSKPEAKRITSKTARSICWISPSCQGQADQLVRPSRSASCFAGQEQNSIDNSWSEACSLRFSHQLQIMLQCKRRLISRQPMGTFD</sequence>
<reference evidence="1 2" key="2">
    <citation type="submission" date="2009-02" db="EMBL/GenBank/DDBJ databases">
        <title>Draft genome sequence of Clostridium methylpentosum (DSM 5476).</title>
        <authorList>
            <person name="Sudarsanam P."/>
            <person name="Ley R."/>
            <person name="Guruge J."/>
            <person name="Turnbaugh P.J."/>
            <person name="Mahowald M."/>
            <person name="Liep D."/>
            <person name="Gordon J."/>
        </authorList>
    </citation>
    <scope>NUCLEOTIDE SEQUENCE [LARGE SCALE GENOMIC DNA]</scope>
    <source>
        <strain evidence="1 2">DSM 5476</strain>
    </source>
</reference>
<evidence type="ECO:0000313" key="1">
    <source>
        <dbReference type="EMBL" id="EEG31272.1"/>
    </source>
</evidence>
<keyword evidence="2" id="KW-1185">Reference proteome</keyword>
<dbReference type="Proteomes" id="UP000003340">
    <property type="component" value="Unassembled WGS sequence"/>
</dbReference>
<comment type="caution">
    <text evidence="1">The sequence shown here is derived from an EMBL/GenBank/DDBJ whole genome shotgun (WGS) entry which is preliminary data.</text>
</comment>
<name>C0EB52_9FIRM</name>
<protein>
    <submittedName>
        <fullName evidence="1">Uncharacterized protein</fullName>
    </submittedName>
</protein>